<accession>A0A7J7M8N4</accession>
<feature type="compositionally biased region" description="Basic and acidic residues" evidence="1">
    <location>
        <begin position="139"/>
        <end position="157"/>
    </location>
</feature>
<protein>
    <submittedName>
        <fullName evidence="2">Uncharacterized protein</fullName>
    </submittedName>
</protein>
<dbReference type="OrthoDB" id="1166390at2759"/>
<organism evidence="2 3">
    <name type="scientific">Kingdonia uniflora</name>
    <dbReference type="NCBI Taxonomy" id="39325"/>
    <lineage>
        <taxon>Eukaryota</taxon>
        <taxon>Viridiplantae</taxon>
        <taxon>Streptophyta</taxon>
        <taxon>Embryophyta</taxon>
        <taxon>Tracheophyta</taxon>
        <taxon>Spermatophyta</taxon>
        <taxon>Magnoliopsida</taxon>
        <taxon>Ranunculales</taxon>
        <taxon>Circaeasteraceae</taxon>
        <taxon>Kingdonia</taxon>
    </lineage>
</organism>
<evidence type="ECO:0000313" key="2">
    <source>
        <dbReference type="EMBL" id="KAF6151144.1"/>
    </source>
</evidence>
<sequence length="157" mass="17866">MSKNYFDPAIVISLGVPIKARPLPHVQSWTWALPWFQEVKINVGAVAMGSPGTAGTGAIARNHCSEVIGIHLYRMTIERIDVMDTWGSERGSVLNDDYFGNARRILYDERVSTEMQRFRLRYFRDQSSKLPTPIPIPPKYHDMSEEEATKVEEDLIA</sequence>
<feature type="non-terminal residue" evidence="2">
    <location>
        <position position="1"/>
    </location>
</feature>
<dbReference type="Proteomes" id="UP000541444">
    <property type="component" value="Unassembled WGS sequence"/>
</dbReference>
<keyword evidence="3" id="KW-1185">Reference proteome</keyword>
<evidence type="ECO:0000256" key="1">
    <source>
        <dbReference type="SAM" id="MobiDB-lite"/>
    </source>
</evidence>
<feature type="region of interest" description="Disordered" evidence="1">
    <location>
        <begin position="133"/>
        <end position="157"/>
    </location>
</feature>
<gene>
    <name evidence="2" type="ORF">GIB67_002396</name>
</gene>
<evidence type="ECO:0000313" key="3">
    <source>
        <dbReference type="Proteomes" id="UP000541444"/>
    </source>
</evidence>
<name>A0A7J7M8N4_9MAGN</name>
<comment type="caution">
    <text evidence="2">The sequence shown here is derived from an EMBL/GenBank/DDBJ whole genome shotgun (WGS) entry which is preliminary data.</text>
</comment>
<reference evidence="2 3" key="1">
    <citation type="journal article" date="2020" name="IScience">
        <title>Genome Sequencing of the Endangered Kingdonia uniflora (Circaeasteraceae, Ranunculales) Reveals Potential Mechanisms of Evolutionary Specialization.</title>
        <authorList>
            <person name="Sun Y."/>
            <person name="Deng T."/>
            <person name="Zhang A."/>
            <person name="Moore M.J."/>
            <person name="Landis J.B."/>
            <person name="Lin N."/>
            <person name="Zhang H."/>
            <person name="Zhang X."/>
            <person name="Huang J."/>
            <person name="Zhang X."/>
            <person name="Sun H."/>
            <person name="Wang H."/>
        </authorList>
    </citation>
    <scope>NUCLEOTIDE SEQUENCE [LARGE SCALE GENOMIC DNA]</scope>
    <source>
        <strain evidence="2">TB1705</strain>
        <tissue evidence="2">Leaf</tissue>
    </source>
</reference>
<dbReference type="EMBL" id="JACGCM010001713">
    <property type="protein sequence ID" value="KAF6151144.1"/>
    <property type="molecule type" value="Genomic_DNA"/>
</dbReference>
<proteinExistence type="predicted"/>
<dbReference type="AlphaFoldDB" id="A0A7J7M8N4"/>